<evidence type="ECO:0000256" key="3">
    <source>
        <dbReference type="ARBA" id="ARBA00022723"/>
    </source>
</evidence>
<dbReference type="HOGENOM" id="CLU_004639_2_0_1"/>
<accession>U9TF57</accession>
<dbReference type="GO" id="GO:0046872">
    <property type="term" value="F:metal ion binding"/>
    <property type="evidence" value="ECO:0007669"/>
    <property type="project" value="UniProtKB-KW"/>
</dbReference>
<dbReference type="PROSITE" id="PS00143">
    <property type="entry name" value="INSULINASE"/>
    <property type="match status" value="1"/>
</dbReference>
<keyword evidence="6" id="KW-0482">Metalloprotease</keyword>
<dbReference type="FunFam" id="3.30.830.10:FF:000004">
    <property type="entry name" value="Putative insulin-degrading enzyme"/>
    <property type="match status" value="1"/>
</dbReference>
<dbReference type="Pfam" id="PF05193">
    <property type="entry name" value="Peptidase_M16_C"/>
    <property type="match status" value="1"/>
</dbReference>
<dbReference type="GO" id="GO:0005739">
    <property type="term" value="C:mitochondrion"/>
    <property type="evidence" value="ECO:0007669"/>
    <property type="project" value="TreeGrafter"/>
</dbReference>
<keyword evidence="4" id="KW-0378">Hydrolase</keyword>
<keyword evidence="3" id="KW-0479">Metal-binding</keyword>
<evidence type="ECO:0000256" key="5">
    <source>
        <dbReference type="ARBA" id="ARBA00022833"/>
    </source>
</evidence>
<dbReference type="InterPro" id="IPR050626">
    <property type="entry name" value="Peptidase_M16"/>
</dbReference>
<keyword evidence="5" id="KW-0862">Zinc</keyword>
<dbReference type="InterPro" id="IPR001431">
    <property type="entry name" value="Pept_M16_Zn_BS"/>
</dbReference>
<dbReference type="InterPro" id="IPR007863">
    <property type="entry name" value="Peptidase_M16_C"/>
</dbReference>
<gene>
    <name evidence="9" type="ORF">GLOINDRAFT_33730</name>
</gene>
<reference evidence="9" key="1">
    <citation type="submission" date="2013-07" db="EMBL/GenBank/DDBJ databases">
        <title>The genome of an arbuscular mycorrhizal fungus provides insights into the evolution of the oldest plant symbiosis.</title>
        <authorList>
            <consortium name="DOE Joint Genome Institute"/>
            <person name="Tisserant E."/>
            <person name="Malbreil M."/>
            <person name="Kuo A."/>
            <person name="Kohler A."/>
            <person name="Symeonidi A."/>
            <person name="Balestrini R."/>
            <person name="Charron P."/>
            <person name="Duensing N."/>
            <person name="Frei-dit-Frey N."/>
            <person name="Gianinazzi-Pearson V."/>
            <person name="Gilbert B."/>
            <person name="Handa Y."/>
            <person name="Hijri M."/>
            <person name="Kaul R."/>
            <person name="Kawaguchi M."/>
            <person name="Krajinski F."/>
            <person name="Lammers P."/>
            <person name="Lapierre D."/>
            <person name="Masclaux F.G."/>
            <person name="Murat C."/>
            <person name="Morin E."/>
            <person name="Ndikumana S."/>
            <person name="Pagni M."/>
            <person name="Petitpierre D."/>
            <person name="Requena N."/>
            <person name="Rosikiewicz P."/>
            <person name="Riley R."/>
            <person name="Saito K."/>
            <person name="San Clemente H."/>
            <person name="Shapiro H."/>
            <person name="van Tuinen D."/>
            <person name="Becard G."/>
            <person name="Bonfante P."/>
            <person name="Paszkowski U."/>
            <person name="Shachar-Hill Y."/>
            <person name="Young J.P."/>
            <person name="Sanders I.R."/>
            <person name="Henrissat B."/>
            <person name="Rensing S.A."/>
            <person name="Grigoriev I.V."/>
            <person name="Corradi N."/>
            <person name="Roux C."/>
            <person name="Martin F."/>
        </authorList>
    </citation>
    <scope>NUCLEOTIDE SEQUENCE</scope>
    <source>
        <strain evidence="9">DAOM 197198</strain>
    </source>
</reference>
<evidence type="ECO:0000256" key="6">
    <source>
        <dbReference type="ARBA" id="ARBA00023049"/>
    </source>
</evidence>
<evidence type="ECO:0000313" key="9">
    <source>
        <dbReference type="EMBL" id="ESA06780.1"/>
    </source>
</evidence>
<dbReference type="Gene3D" id="3.30.830.10">
    <property type="entry name" value="Metalloenzyme, LuxS/M16 peptidase-like"/>
    <property type="match status" value="1"/>
</dbReference>
<evidence type="ECO:0000256" key="1">
    <source>
        <dbReference type="ARBA" id="ARBA00007261"/>
    </source>
</evidence>
<dbReference type="SUPFAM" id="SSF63411">
    <property type="entry name" value="LuxS/MPP-like metallohydrolase"/>
    <property type="match status" value="1"/>
</dbReference>
<organism evidence="9">
    <name type="scientific">Rhizophagus irregularis (strain DAOM 181602 / DAOM 197198 / MUCL 43194)</name>
    <name type="common">Arbuscular mycorrhizal fungus</name>
    <name type="synonym">Glomus intraradices</name>
    <dbReference type="NCBI Taxonomy" id="747089"/>
    <lineage>
        <taxon>Eukaryota</taxon>
        <taxon>Fungi</taxon>
        <taxon>Fungi incertae sedis</taxon>
        <taxon>Mucoromycota</taxon>
        <taxon>Glomeromycotina</taxon>
        <taxon>Glomeromycetes</taxon>
        <taxon>Glomerales</taxon>
        <taxon>Glomeraceae</taxon>
        <taxon>Rhizophagus</taxon>
    </lineage>
</organism>
<dbReference type="InterPro" id="IPR011765">
    <property type="entry name" value="Pept_M16_N"/>
</dbReference>
<evidence type="ECO:0000259" key="7">
    <source>
        <dbReference type="Pfam" id="PF00675"/>
    </source>
</evidence>
<protein>
    <submittedName>
        <fullName evidence="9">Uncharacterized protein</fullName>
    </submittedName>
</protein>
<dbReference type="Pfam" id="PF00675">
    <property type="entry name" value="Peptidase_M16"/>
    <property type="match status" value="1"/>
</dbReference>
<evidence type="ECO:0000256" key="2">
    <source>
        <dbReference type="ARBA" id="ARBA00022670"/>
    </source>
</evidence>
<evidence type="ECO:0000256" key="4">
    <source>
        <dbReference type="ARBA" id="ARBA00022801"/>
    </source>
</evidence>
<sequence>MATTSIFKNLPSNFTISEDKSHAVLSVPIEQSDNDDRSYKLIRLSNELEALLIHDANTDKSSASLDVNVGYFCDPESLSGLAHFCEHLLFMGTEKYPKENEYLDYLSQHNGNANAFTSTNDTNYHFGVGPEFLEGALDRFAQFFIAPLFDPNCVDREICAVDSENNKNLQLDGWRLYQLEKSLSNSKHPYSRFGTGNLETLKENPIKQGLNIRDELLKFHEKYYSANIMKLVVLGKESLDQLTQWVIEKFSAIKNKNVPIPTFDGHPLTENELLVRQIRQII</sequence>
<keyword evidence="2" id="KW-0645">Protease</keyword>
<dbReference type="MEROPS" id="M16.008"/>
<name>U9TF57_RHIID</name>
<comment type="similarity">
    <text evidence="1">Belongs to the peptidase M16 family.</text>
</comment>
<dbReference type="GO" id="GO:0004222">
    <property type="term" value="F:metalloendopeptidase activity"/>
    <property type="evidence" value="ECO:0007669"/>
    <property type="project" value="InterPro"/>
</dbReference>
<dbReference type="eggNOG" id="KOG0959">
    <property type="taxonomic scope" value="Eukaryota"/>
</dbReference>
<dbReference type="EMBL" id="KI291162">
    <property type="protein sequence ID" value="ESA06780.1"/>
    <property type="molecule type" value="Genomic_DNA"/>
</dbReference>
<dbReference type="GO" id="GO:0005829">
    <property type="term" value="C:cytosol"/>
    <property type="evidence" value="ECO:0007669"/>
    <property type="project" value="TreeGrafter"/>
</dbReference>
<dbReference type="AlphaFoldDB" id="U9TF57"/>
<proteinExistence type="inferred from homology"/>
<dbReference type="PANTHER" id="PTHR43690:SF18">
    <property type="entry name" value="INSULIN-DEGRADING ENZYME-RELATED"/>
    <property type="match status" value="1"/>
</dbReference>
<evidence type="ECO:0000259" key="8">
    <source>
        <dbReference type="Pfam" id="PF05193"/>
    </source>
</evidence>
<feature type="domain" description="Peptidase M16 N-terminal" evidence="7">
    <location>
        <begin position="51"/>
        <end position="185"/>
    </location>
</feature>
<dbReference type="GO" id="GO:0043171">
    <property type="term" value="P:peptide catabolic process"/>
    <property type="evidence" value="ECO:0007669"/>
    <property type="project" value="TreeGrafter"/>
</dbReference>
<dbReference type="InterPro" id="IPR011249">
    <property type="entry name" value="Metalloenz_LuxS/M16"/>
</dbReference>
<dbReference type="GO" id="GO:0051603">
    <property type="term" value="P:proteolysis involved in protein catabolic process"/>
    <property type="evidence" value="ECO:0007669"/>
    <property type="project" value="TreeGrafter"/>
</dbReference>
<dbReference type="PANTHER" id="PTHR43690">
    <property type="entry name" value="NARDILYSIN"/>
    <property type="match status" value="1"/>
</dbReference>
<feature type="domain" description="Peptidase M16 C-terminal" evidence="8">
    <location>
        <begin position="213"/>
        <end position="266"/>
    </location>
</feature>